<name>A0A1L3GRK7_9BACT</name>
<dbReference type="STRING" id="1842532.A7E78_12445"/>
<evidence type="ECO:0000256" key="7">
    <source>
        <dbReference type="ARBA" id="ARBA00023056"/>
    </source>
</evidence>
<feature type="domain" description="Glycosyl transferase family 1" evidence="9">
    <location>
        <begin position="294"/>
        <end position="448"/>
    </location>
</feature>
<dbReference type="Pfam" id="PF00534">
    <property type="entry name" value="Glycos_transf_1"/>
    <property type="match status" value="1"/>
</dbReference>
<dbReference type="InterPro" id="IPR011835">
    <property type="entry name" value="GS/SS"/>
</dbReference>
<comment type="catalytic activity">
    <reaction evidence="1 8">
        <text>[(1-&gt;4)-alpha-D-glucosyl](n) + ADP-alpha-D-glucose = [(1-&gt;4)-alpha-D-glucosyl](n+1) + ADP + H(+)</text>
        <dbReference type="Rhea" id="RHEA:18189"/>
        <dbReference type="Rhea" id="RHEA-COMP:9584"/>
        <dbReference type="Rhea" id="RHEA-COMP:9587"/>
        <dbReference type="ChEBI" id="CHEBI:15378"/>
        <dbReference type="ChEBI" id="CHEBI:15444"/>
        <dbReference type="ChEBI" id="CHEBI:57498"/>
        <dbReference type="ChEBI" id="CHEBI:456216"/>
        <dbReference type="EC" id="2.4.1.21"/>
    </reaction>
</comment>
<reference evidence="11 12" key="1">
    <citation type="journal article" date="2017" name="Genome Announc.">
        <title>Complete Genome Sequences of Two Acetylene-Fermenting Pelobacter acetylenicus Strains.</title>
        <authorList>
            <person name="Sutton J.M."/>
            <person name="Baesman S.M."/>
            <person name="Fierst J.L."/>
            <person name="Poret-Peterson A.T."/>
            <person name="Oremland R.S."/>
            <person name="Dunlap D.S."/>
            <person name="Akob D.M."/>
        </authorList>
    </citation>
    <scope>NUCLEOTIDE SEQUENCE [LARGE SCALE GENOMIC DNA]</scope>
    <source>
        <strain evidence="11 12">SFB93</strain>
    </source>
</reference>
<dbReference type="EC" id="2.4.1.21" evidence="8"/>
<proteinExistence type="inferred from homology"/>
<dbReference type="RefSeq" id="WP_072284607.1">
    <property type="nucleotide sequence ID" value="NZ_CP015519.1"/>
</dbReference>
<dbReference type="Proteomes" id="UP000182517">
    <property type="component" value="Chromosome"/>
</dbReference>
<comment type="similarity">
    <text evidence="4 8">Belongs to the glycosyltransferase 1 family. Bacterial/plant glycogen synthase subfamily.</text>
</comment>
<accession>A0A1L3GRK7</accession>
<dbReference type="GO" id="GO:0004373">
    <property type="term" value="F:alpha-1,4-glucan glucosyltransferase (UDP-glucose donor) activity"/>
    <property type="evidence" value="ECO:0007669"/>
    <property type="project" value="InterPro"/>
</dbReference>
<dbReference type="OrthoDB" id="9808590at2"/>
<dbReference type="EMBL" id="CP015519">
    <property type="protein sequence ID" value="APG28581.1"/>
    <property type="molecule type" value="Genomic_DNA"/>
</dbReference>
<evidence type="ECO:0000256" key="5">
    <source>
        <dbReference type="ARBA" id="ARBA00022676"/>
    </source>
</evidence>
<comment type="pathway">
    <text evidence="3 8">Glycan biosynthesis; glycogen biosynthesis.</text>
</comment>
<dbReference type="NCBIfam" id="NF001899">
    <property type="entry name" value="PRK00654.1-2"/>
    <property type="match status" value="1"/>
</dbReference>
<evidence type="ECO:0000256" key="3">
    <source>
        <dbReference type="ARBA" id="ARBA00004964"/>
    </source>
</evidence>
<dbReference type="GO" id="GO:0005978">
    <property type="term" value="P:glycogen biosynthetic process"/>
    <property type="evidence" value="ECO:0007669"/>
    <property type="project" value="UniProtKB-UniRule"/>
</dbReference>
<evidence type="ECO:0000256" key="6">
    <source>
        <dbReference type="ARBA" id="ARBA00022679"/>
    </source>
</evidence>
<dbReference type="Pfam" id="PF08323">
    <property type="entry name" value="Glyco_transf_5"/>
    <property type="match status" value="1"/>
</dbReference>
<dbReference type="PANTHER" id="PTHR45825:SF11">
    <property type="entry name" value="ALPHA AMYLASE DOMAIN-CONTAINING PROTEIN"/>
    <property type="match status" value="1"/>
</dbReference>
<comment type="function">
    <text evidence="2 8">Synthesizes alpha-1,4-glucan chains using ADP-glucose.</text>
</comment>
<evidence type="ECO:0000256" key="4">
    <source>
        <dbReference type="ARBA" id="ARBA00010281"/>
    </source>
</evidence>
<dbReference type="CDD" id="cd03791">
    <property type="entry name" value="GT5_Glycogen_synthase_DULL1-like"/>
    <property type="match status" value="1"/>
</dbReference>
<evidence type="ECO:0000256" key="8">
    <source>
        <dbReference type="HAMAP-Rule" id="MF_00484"/>
    </source>
</evidence>
<gene>
    <name evidence="8" type="primary">glgA</name>
    <name evidence="11" type="ORF">A7E78_12445</name>
</gene>
<feature type="domain" description="Starch synthase catalytic" evidence="10">
    <location>
        <begin position="2"/>
        <end position="240"/>
    </location>
</feature>
<organism evidence="11 12">
    <name type="scientific">Syntrophotalea acetylenivorans</name>
    <dbReference type="NCBI Taxonomy" id="1842532"/>
    <lineage>
        <taxon>Bacteria</taxon>
        <taxon>Pseudomonadati</taxon>
        <taxon>Thermodesulfobacteriota</taxon>
        <taxon>Desulfuromonadia</taxon>
        <taxon>Desulfuromonadales</taxon>
        <taxon>Syntrophotaleaceae</taxon>
        <taxon>Syntrophotalea</taxon>
    </lineage>
</organism>
<keyword evidence="7 8" id="KW-0320">Glycogen biosynthesis</keyword>
<dbReference type="PANTHER" id="PTHR45825">
    <property type="entry name" value="GRANULE-BOUND STARCH SYNTHASE 1, CHLOROPLASTIC/AMYLOPLASTIC"/>
    <property type="match status" value="1"/>
</dbReference>
<protein>
    <recommendedName>
        <fullName evidence="8">Glycogen synthase</fullName>
        <ecNumber evidence="8">2.4.1.21</ecNumber>
    </recommendedName>
    <alternativeName>
        <fullName evidence="8">Starch [bacterial glycogen] synthase</fullName>
    </alternativeName>
</protein>
<dbReference type="NCBIfam" id="TIGR02095">
    <property type="entry name" value="glgA"/>
    <property type="match status" value="1"/>
</dbReference>
<evidence type="ECO:0000313" key="12">
    <source>
        <dbReference type="Proteomes" id="UP000182517"/>
    </source>
</evidence>
<dbReference type="HAMAP" id="MF_00484">
    <property type="entry name" value="Glycogen_synth"/>
    <property type="match status" value="1"/>
</dbReference>
<dbReference type="InterPro" id="IPR013534">
    <property type="entry name" value="Starch_synth_cat_dom"/>
</dbReference>
<dbReference type="SUPFAM" id="SSF53756">
    <property type="entry name" value="UDP-Glycosyltransferase/glycogen phosphorylase"/>
    <property type="match status" value="1"/>
</dbReference>
<evidence type="ECO:0000256" key="2">
    <source>
        <dbReference type="ARBA" id="ARBA00002764"/>
    </source>
</evidence>
<evidence type="ECO:0000259" key="10">
    <source>
        <dbReference type="Pfam" id="PF08323"/>
    </source>
</evidence>
<evidence type="ECO:0000313" key="11">
    <source>
        <dbReference type="EMBL" id="APG28581.1"/>
    </source>
</evidence>
<dbReference type="UniPathway" id="UPA00164"/>
<sequence length="483" mass="54013">MNILLVASEVTPFAKTGGLADVAGALPQALAHLGHDVRICMPYYRSISEKPFVTKRLEVTVEVEIAGALRSVGIYLGRLGEVPVYFLDYPEFFQRQGLYGTAAGDYPDNAQRFGLFCRAVLEALPQLDFRPDVLHLNDWQTGLIPVLLHSERAADPFYTRTGTVMTIHNLGYQGLFPPEALTEIGLDPGLFHMEGLEYYGQLSFLKGGLFFSDLVTTVSPSYCREIQTPEFGHGFEGILHKRRKELIGILNGIDCQQWNPATDAALHTPYSAENPKAKIQNKLDLQHRLGLARDSHLPIVAMVTRLATQKGLDILEAAWPQLIRRPLQFVLLGDGEEKHMAFFRRLQDKHPELVSITLSFDDSLARRIYAGSDLFLMPSHYEPCGLGQLIALRYGAIPLVRRTGGLADTVSDVDKNPLGNGFVFTAPTAKALIKTLNRALKRYHDHDDWACLVQRAMAEDFSWEQSAGRYVEIYQRAQECKGE</sequence>
<keyword evidence="12" id="KW-1185">Reference proteome</keyword>
<keyword evidence="6 8" id="KW-0808">Transferase</keyword>
<evidence type="ECO:0000256" key="1">
    <source>
        <dbReference type="ARBA" id="ARBA00001478"/>
    </source>
</evidence>
<keyword evidence="5 8" id="KW-0328">Glycosyltransferase</keyword>
<dbReference type="GO" id="GO:0005829">
    <property type="term" value="C:cytosol"/>
    <property type="evidence" value="ECO:0007669"/>
    <property type="project" value="TreeGrafter"/>
</dbReference>
<evidence type="ECO:0000259" key="9">
    <source>
        <dbReference type="Pfam" id="PF00534"/>
    </source>
</evidence>
<dbReference type="GO" id="GO:0009011">
    <property type="term" value="F:alpha-1,4-glucan glucosyltransferase (ADP-glucose donor) activity"/>
    <property type="evidence" value="ECO:0007669"/>
    <property type="project" value="UniProtKB-UniRule"/>
</dbReference>
<dbReference type="AlphaFoldDB" id="A0A1L3GRK7"/>
<dbReference type="InterPro" id="IPR001296">
    <property type="entry name" value="Glyco_trans_1"/>
</dbReference>
<dbReference type="Gene3D" id="3.40.50.2000">
    <property type="entry name" value="Glycogen Phosphorylase B"/>
    <property type="match status" value="2"/>
</dbReference>
<dbReference type="KEGG" id="pef:A7E78_12445"/>
<feature type="binding site" evidence="8">
    <location>
        <position position="15"/>
    </location>
    <ligand>
        <name>ADP-alpha-D-glucose</name>
        <dbReference type="ChEBI" id="CHEBI:57498"/>
    </ligand>
</feature>